<proteinExistence type="predicted"/>
<evidence type="ECO:0000313" key="1">
    <source>
        <dbReference type="EMBL" id="TNN75809.1"/>
    </source>
</evidence>
<reference evidence="1 2" key="1">
    <citation type="submission" date="2019-03" db="EMBL/GenBank/DDBJ databases">
        <title>First draft genome of Liparis tanakae, snailfish: a comprehensive survey of snailfish specific genes.</title>
        <authorList>
            <person name="Kim W."/>
            <person name="Song I."/>
            <person name="Jeong J.-H."/>
            <person name="Kim D."/>
            <person name="Kim S."/>
            <person name="Ryu S."/>
            <person name="Song J.Y."/>
            <person name="Lee S.K."/>
        </authorList>
    </citation>
    <scope>NUCLEOTIDE SEQUENCE [LARGE SCALE GENOMIC DNA]</scope>
    <source>
        <tissue evidence="1">Muscle</tissue>
    </source>
</reference>
<evidence type="ECO:0000313" key="2">
    <source>
        <dbReference type="Proteomes" id="UP000314294"/>
    </source>
</evidence>
<protein>
    <submittedName>
        <fullName evidence="1">Uncharacterized protein</fullName>
    </submittedName>
</protein>
<dbReference type="Proteomes" id="UP000314294">
    <property type="component" value="Unassembled WGS sequence"/>
</dbReference>
<comment type="caution">
    <text evidence="1">The sequence shown here is derived from an EMBL/GenBank/DDBJ whole genome shotgun (WGS) entry which is preliminary data.</text>
</comment>
<gene>
    <name evidence="1" type="ORF">EYF80_013956</name>
</gene>
<keyword evidence="2" id="KW-1185">Reference proteome</keyword>
<name>A0A4Z2ICK6_9TELE</name>
<sequence length="159" mass="17068">MALRLRAFIMVMVNRPAVGKVRHGEQEDLVKHRIQRLAVHLGLVLGLAVGEQVDLHVRVGGAGEVLGRELLRFVDLNYQLFQVAVKLEDEVEAAATPASATAVLSLEGALFVEFGFDAAEAQTHPREGVLSLELGHVEVGVGQVHVPTDGPLSVGRGKQ</sequence>
<dbReference type="EMBL" id="SRLO01000099">
    <property type="protein sequence ID" value="TNN75809.1"/>
    <property type="molecule type" value="Genomic_DNA"/>
</dbReference>
<dbReference type="AlphaFoldDB" id="A0A4Z2ICK6"/>
<organism evidence="1 2">
    <name type="scientific">Liparis tanakae</name>
    <name type="common">Tanaka's snailfish</name>
    <dbReference type="NCBI Taxonomy" id="230148"/>
    <lineage>
        <taxon>Eukaryota</taxon>
        <taxon>Metazoa</taxon>
        <taxon>Chordata</taxon>
        <taxon>Craniata</taxon>
        <taxon>Vertebrata</taxon>
        <taxon>Euteleostomi</taxon>
        <taxon>Actinopterygii</taxon>
        <taxon>Neopterygii</taxon>
        <taxon>Teleostei</taxon>
        <taxon>Neoteleostei</taxon>
        <taxon>Acanthomorphata</taxon>
        <taxon>Eupercaria</taxon>
        <taxon>Perciformes</taxon>
        <taxon>Cottioidei</taxon>
        <taxon>Cottales</taxon>
        <taxon>Liparidae</taxon>
        <taxon>Liparis</taxon>
    </lineage>
</organism>
<accession>A0A4Z2ICK6</accession>